<dbReference type="Pfam" id="PF13174">
    <property type="entry name" value="TPR_6"/>
    <property type="match status" value="2"/>
</dbReference>
<evidence type="ECO:0000313" key="3">
    <source>
        <dbReference type="EMBL" id="MBT1704858.1"/>
    </source>
</evidence>
<evidence type="ECO:0000313" key="4">
    <source>
        <dbReference type="Proteomes" id="UP000772618"/>
    </source>
</evidence>
<dbReference type="PROSITE" id="PS50005">
    <property type="entry name" value="TPR"/>
    <property type="match status" value="1"/>
</dbReference>
<keyword evidence="4" id="KW-1185">Reference proteome</keyword>
<reference evidence="3 4" key="1">
    <citation type="submission" date="2021-05" db="EMBL/GenBank/DDBJ databases">
        <title>A Polyphasic approach of four new species of the genus Ohtaekwangia: Ohtaekwangia histidinii sp. nov., Ohtaekwangia cretensis sp. nov., Ohtaekwangia indiensis sp. nov., Ohtaekwangia reichenbachii sp. nov. from diverse environment.</title>
        <authorList>
            <person name="Octaviana S."/>
        </authorList>
    </citation>
    <scope>NUCLEOTIDE SEQUENCE [LARGE SCALE GENOMIC DNA]</scope>
    <source>
        <strain evidence="3 4">PWU20</strain>
    </source>
</reference>
<dbReference type="SUPFAM" id="SSF48452">
    <property type="entry name" value="TPR-like"/>
    <property type="match status" value="1"/>
</dbReference>
<feature type="region of interest" description="Disordered" evidence="2">
    <location>
        <begin position="142"/>
        <end position="161"/>
    </location>
</feature>
<dbReference type="InterPro" id="IPR019734">
    <property type="entry name" value="TPR_rpt"/>
</dbReference>
<evidence type="ECO:0008006" key="5">
    <source>
        <dbReference type="Google" id="ProtNLM"/>
    </source>
</evidence>
<feature type="repeat" description="TPR" evidence="1">
    <location>
        <begin position="94"/>
        <end position="127"/>
    </location>
</feature>
<evidence type="ECO:0000256" key="2">
    <source>
        <dbReference type="SAM" id="MobiDB-lite"/>
    </source>
</evidence>
<dbReference type="SMART" id="SM00028">
    <property type="entry name" value="TPR"/>
    <property type="match status" value="2"/>
</dbReference>
<keyword evidence="1" id="KW-0802">TPR repeat</keyword>
<comment type="caution">
    <text evidence="3">The sequence shown here is derived from an EMBL/GenBank/DDBJ whole genome shotgun (WGS) entry which is preliminary data.</text>
</comment>
<protein>
    <recommendedName>
        <fullName evidence="5">Tetratricopeptide repeat protein</fullName>
    </recommendedName>
</protein>
<feature type="compositionally biased region" description="Basic and acidic residues" evidence="2">
    <location>
        <begin position="142"/>
        <end position="157"/>
    </location>
</feature>
<gene>
    <name evidence="3" type="ORF">KK060_16300</name>
</gene>
<sequence length="216" mass="24685">MKIVFVLISLLFFSNDPLKISKINSAKRDAKQAFNSGDYKTAIAKYRYIVDSLGVNEDEVKLNLANAYYLSKDTANAFSTYQALTASGNKVVSSKANQQLGVMSNKQGKQEEALNYFKQAVKAHPENDDARYNYEMLKHKLDEKKKQDEQNKKDQNKNQEPSEFAKRLKAQADKLVAQKQYQAAYDLMQNGLKQDQTVSTYQDYINRIKDVAEINK</sequence>
<organism evidence="3 4">
    <name type="scientific">Chryseosolibacter indicus</name>
    <dbReference type="NCBI Taxonomy" id="2782351"/>
    <lineage>
        <taxon>Bacteria</taxon>
        <taxon>Pseudomonadati</taxon>
        <taxon>Bacteroidota</taxon>
        <taxon>Cytophagia</taxon>
        <taxon>Cytophagales</taxon>
        <taxon>Chryseotaleaceae</taxon>
        <taxon>Chryseosolibacter</taxon>
    </lineage>
</organism>
<name>A0ABS5VUY1_9BACT</name>
<dbReference type="EMBL" id="JAHESD010000041">
    <property type="protein sequence ID" value="MBT1704858.1"/>
    <property type="molecule type" value="Genomic_DNA"/>
</dbReference>
<dbReference type="InterPro" id="IPR011990">
    <property type="entry name" value="TPR-like_helical_dom_sf"/>
</dbReference>
<dbReference type="Proteomes" id="UP000772618">
    <property type="component" value="Unassembled WGS sequence"/>
</dbReference>
<evidence type="ECO:0000256" key="1">
    <source>
        <dbReference type="PROSITE-ProRule" id="PRU00339"/>
    </source>
</evidence>
<accession>A0ABS5VUY1</accession>
<dbReference type="RefSeq" id="WP_254154819.1">
    <property type="nucleotide sequence ID" value="NZ_JAHESD010000041.1"/>
</dbReference>
<dbReference type="Gene3D" id="1.25.40.10">
    <property type="entry name" value="Tetratricopeptide repeat domain"/>
    <property type="match status" value="1"/>
</dbReference>
<proteinExistence type="predicted"/>